<protein>
    <submittedName>
        <fullName evidence="5">Helix-turn-helix domain-containing protein</fullName>
    </submittedName>
</protein>
<dbReference type="Pfam" id="PF20240">
    <property type="entry name" value="DUF6597"/>
    <property type="match status" value="1"/>
</dbReference>
<dbReference type="InterPro" id="IPR050204">
    <property type="entry name" value="AraC_XylS_family_regulators"/>
</dbReference>
<accession>A0ABT6X0W7</accession>
<evidence type="ECO:0000313" key="5">
    <source>
        <dbReference type="EMBL" id="MDI6105659.1"/>
    </source>
</evidence>
<evidence type="ECO:0000313" key="6">
    <source>
        <dbReference type="Proteomes" id="UP001241758"/>
    </source>
</evidence>
<dbReference type="SMART" id="SM00342">
    <property type="entry name" value="HTH_ARAC"/>
    <property type="match status" value="1"/>
</dbReference>
<gene>
    <name evidence="5" type="ORF">QLQ12_44470</name>
</gene>
<dbReference type="SUPFAM" id="SSF46689">
    <property type="entry name" value="Homeodomain-like"/>
    <property type="match status" value="1"/>
</dbReference>
<dbReference type="InterPro" id="IPR018060">
    <property type="entry name" value="HTH_AraC"/>
</dbReference>
<keyword evidence="1" id="KW-0805">Transcription regulation</keyword>
<reference evidence="5 6" key="1">
    <citation type="submission" date="2023-05" db="EMBL/GenBank/DDBJ databases">
        <title>Actinoplanes sp. NEAU-A12 genome sequencing.</title>
        <authorList>
            <person name="Wang Z.-S."/>
        </authorList>
    </citation>
    <scope>NUCLEOTIDE SEQUENCE [LARGE SCALE GENOMIC DNA]</scope>
    <source>
        <strain evidence="5 6">NEAU-A12</strain>
    </source>
</reference>
<evidence type="ECO:0000256" key="3">
    <source>
        <dbReference type="ARBA" id="ARBA00023163"/>
    </source>
</evidence>
<dbReference type="Pfam" id="PF12833">
    <property type="entry name" value="HTH_18"/>
    <property type="match status" value="1"/>
</dbReference>
<dbReference type="InterPro" id="IPR046532">
    <property type="entry name" value="DUF6597"/>
</dbReference>
<keyword evidence="6" id="KW-1185">Reference proteome</keyword>
<proteinExistence type="predicted"/>
<dbReference type="Proteomes" id="UP001241758">
    <property type="component" value="Unassembled WGS sequence"/>
</dbReference>
<evidence type="ECO:0000256" key="2">
    <source>
        <dbReference type="ARBA" id="ARBA00023125"/>
    </source>
</evidence>
<evidence type="ECO:0000259" key="4">
    <source>
        <dbReference type="PROSITE" id="PS01124"/>
    </source>
</evidence>
<evidence type="ECO:0000256" key="1">
    <source>
        <dbReference type="ARBA" id="ARBA00023015"/>
    </source>
</evidence>
<comment type="caution">
    <text evidence="5">The sequence shown here is derived from an EMBL/GenBank/DDBJ whole genome shotgun (WGS) entry which is preliminary data.</text>
</comment>
<dbReference type="PROSITE" id="PS01124">
    <property type="entry name" value="HTH_ARAC_FAMILY_2"/>
    <property type="match status" value="1"/>
</dbReference>
<organism evidence="5 6">
    <name type="scientific">Actinoplanes sandaracinus</name>
    <dbReference type="NCBI Taxonomy" id="3045177"/>
    <lineage>
        <taxon>Bacteria</taxon>
        <taxon>Bacillati</taxon>
        <taxon>Actinomycetota</taxon>
        <taxon>Actinomycetes</taxon>
        <taxon>Micromonosporales</taxon>
        <taxon>Micromonosporaceae</taxon>
        <taxon>Actinoplanes</taxon>
    </lineage>
</organism>
<keyword evidence="3" id="KW-0804">Transcription</keyword>
<feature type="domain" description="HTH araC/xylS-type" evidence="4">
    <location>
        <begin position="189"/>
        <end position="286"/>
    </location>
</feature>
<dbReference type="EMBL" id="JASCTH010000051">
    <property type="protein sequence ID" value="MDI6105659.1"/>
    <property type="molecule type" value="Genomic_DNA"/>
</dbReference>
<dbReference type="Gene3D" id="1.10.10.60">
    <property type="entry name" value="Homeodomain-like"/>
    <property type="match status" value="1"/>
</dbReference>
<name>A0ABT6X0W7_9ACTN</name>
<dbReference type="InterPro" id="IPR009057">
    <property type="entry name" value="Homeodomain-like_sf"/>
</dbReference>
<keyword evidence="2" id="KW-0238">DNA-binding</keyword>
<dbReference type="PANTHER" id="PTHR46796">
    <property type="entry name" value="HTH-TYPE TRANSCRIPTIONAL ACTIVATOR RHAS-RELATED"/>
    <property type="match status" value="1"/>
</dbReference>
<dbReference type="RefSeq" id="WP_282767127.1">
    <property type="nucleotide sequence ID" value="NZ_JASCTH010000051.1"/>
</dbReference>
<sequence length="296" mass="32643">MKPDNGADAADEAGVVVGTVRRDPLELARLTTPREVHHRTYRHAPSADLTTLLRRFWIPVWSVPAGKETPRKVLQDPVCQVVIGGDYARFYGVAPELSTTTLTGDGWAVGLTLAPATGYLIAGPTGAWNDRYVDLEDVLGDDARALTDRVREAMAPDPHDRAAHRIAMSACEDAVRRFLPVDAEGELTNAVVAAVEEDPEILQVAQICERFDLGERALQRLLRRRLGLTPKCIIQRRRLQEAAERLGEEAGTHAELAAAVGYADQSHMIRDFIHVTGMTPKQFRALQSDVPHSHNR</sequence>